<evidence type="ECO:0000256" key="4">
    <source>
        <dbReference type="ARBA" id="ARBA00022989"/>
    </source>
</evidence>
<feature type="transmembrane region" description="Helical" evidence="6">
    <location>
        <begin position="220"/>
        <end position="242"/>
    </location>
</feature>
<keyword evidence="5 6" id="KW-0472">Membrane</keyword>
<dbReference type="GeneID" id="57969810"/>
<feature type="transmembrane region" description="Helical" evidence="6">
    <location>
        <begin position="67"/>
        <end position="90"/>
    </location>
</feature>
<feature type="transmembrane region" description="Helical" evidence="6">
    <location>
        <begin position="165"/>
        <end position="185"/>
    </location>
</feature>
<dbReference type="EMBL" id="JAQLGM010000034">
    <property type="protein sequence ID" value="MDB2001253.1"/>
    <property type="molecule type" value="Genomic_DNA"/>
</dbReference>
<proteinExistence type="inferred from homology"/>
<feature type="transmembrane region" description="Helical" evidence="6">
    <location>
        <begin position="282"/>
        <end position="302"/>
    </location>
</feature>
<evidence type="ECO:0000256" key="1">
    <source>
        <dbReference type="ARBA" id="ARBA00004141"/>
    </source>
</evidence>
<reference evidence="8" key="2">
    <citation type="submission" date="2023-01" db="EMBL/GenBank/DDBJ databases">
        <title>Human gut microbiome strain richness.</title>
        <authorList>
            <person name="Chen-Liaw A."/>
        </authorList>
    </citation>
    <scope>NUCLEOTIDE SEQUENCE</scope>
    <source>
        <strain evidence="8">B1_m1001713B170214d0_201011</strain>
    </source>
</reference>
<keyword evidence="4 6" id="KW-1133">Transmembrane helix</keyword>
<evidence type="ECO:0000256" key="6">
    <source>
        <dbReference type="SAM" id="Phobius"/>
    </source>
</evidence>
<comment type="caution">
    <text evidence="7">The sequence shown here is derived from an EMBL/GenBank/DDBJ whole genome shotgun (WGS) entry which is preliminary data.</text>
</comment>
<sequence length="374" mass="41382">MEDAKRFLRMILNILIPLAGLCIVCFLGPKLLGFFMPFVIGWIIALIANPLVKFLERHLKLVRRHGSMVIIVGVLILVIGLLYLAVVWTYTEMAGFVKDLPLLYDNALSEITEAIENSRKLVTYLPDSLQKPLLEISDNLGGTIGALFSKAAAPTVEIAGNVAKGIPNVMVNTVIMILASYLFLVERDKILRGLKAVLPPFVFRYVDYLKKDARGLIGGYFLAQFRIMFVVAAILAAGLMILGVKYSLVLAVLIAVLDFLPIFGTGTVLLPWAVVKLFSAEYPYAAGLILIYITTQVVRQIIQPKIVGDSMGLPPLITLFLLYMGYKVKGIAGMILAVPIGLIFINFYKYGAFDSMIENTKMLIKEVDKFRKGE</sequence>
<evidence type="ECO:0000256" key="5">
    <source>
        <dbReference type="ARBA" id="ARBA00023136"/>
    </source>
</evidence>
<dbReference type="PANTHER" id="PTHR21716">
    <property type="entry name" value="TRANSMEMBRANE PROTEIN"/>
    <property type="match status" value="1"/>
</dbReference>
<dbReference type="Proteomes" id="UP001300871">
    <property type="component" value="Unassembled WGS sequence"/>
</dbReference>
<evidence type="ECO:0000313" key="9">
    <source>
        <dbReference type="Proteomes" id="UP001203136"/>
    </source>
</evidence>
<protein>
    <submittedName>
        <fullName evidence="7">Sporulation integral membrane protein YtvI</fullName>
    </submittedName>
</protein>
<dbReference type="InterPro" id="IPR002549">
    <property type="entry name" value="AI-2E-like"/>
</dbReference>
<reference evidence="7" key="1">
    <citation type="journal article" date="2022" name="Cell Host Microbe">
        <title>Colonization of the live biotherapeutic product VE303 and modulation of the microbiota and metabolites in healthy volunteers.</title>
        <authorList>
            <person name="Dsouza M."/>
            <person name="Menon R."/>
            <person name="Crossette E."/>
            <person name="Bhattarai S.K."/>
            <person name="Schneider J."/>
            <person name="Kim Y.G."/>
            <person name="Reddy S."/>
            <person name="Caballero S."/>
            <person name="Felix C."/>
            <person name="Cornacchione L."/>
            <person name="Hendrickson J."/>
            <person name="Watson A.R."/>
            <person name="Minot S.S."/>
            <person name="Greenfield N."/>
            <person name="Schopf L."/>
            <person name="Szabady R."/>
            <person name="Patarroyo J."/>
            <person name="Smith W."/>
            <person name="Harrison P."/>
            <person name="Kuijper E.J."/>
            <person name="Kelly C.P."/>
            <person name="Olle B."/>
            <person name="Bobilev D."/>
            <person name="Silber J.L."/>
            <person name="Bucci V."/>
            <person name="Roberts B."/>
            <person name="Faith J."/>
            <person name="Norman J.M."/>
        </authorList>
    </citation>
    <scope>NUCLEOTIDE SEQUENCE</scope>
    <source>
        <strain evidence="7">VE303-04</strain>
    </source>
</reference>
<dbReference type="GO" id="GO:0016020">
    <property type="term" value="C:membrane"/>
    <property type="evidence" value="ECO:0007669"/>
    <property type="project" value="UniProtKB-SubCell"/>
</dbReference>
<feature type="transmembrane region" description="Helical" evidence="6">
    <location>
        <begin position="330"/>
        <end position="348"/>
    </location>
</feature>
<feature type="transmembrane region" description="Helical" evidence="6">
    <location>
        <begin position="7"/>
        <end position="29"/>
    </location>
</feature>
<gene>
    <name evidence="7" type="primary">ytvI</name>
    <name evidence="7" type="ORF">K5I21_13470</name>
    <name evidence="8" type="ORF">PM006_13675</name>
</gene>
<feature type="transmembrane region" description="Helical" evidence="6">
    <location>
        <begin position="248"/>
        <end position="270"/>
    </location>
</feature>
<evidence type="ECO:0000256" key="2">
    <source>
        <dbReference type="ARBA" id="ARBA00009773"/>
    </source>
</evidence>
<dbReference type="Proteomes" id="UP001203136">
    <property type="component" value="Unassembled WGS sequence"/>
</dbReference>
<comment type="subcellular location">
    <subcellularLocation>
        <location evidence="1">Membrane</location>
        <topology evidence="1">Multi-pass membrane protein</topology>
    </subcellularLocation>
</comment>
<dbReference type="EMBL" id="JAINVB010000001">
    <property type="protein sequence ID" value="MCK0086863.1"/>
    <property type="molecule type" value="Genomic_DNA"/>
</dbReference>
<evidence type="ECO:0000313" key="8">
    <source>
        <dbReference type="EMBL" id="MDB2001253.1"/>
    </source>
</evidence>
<dbReference type="RefSeq" id="WP_003499553.1">
    <property type="nucleotide sequence ID" value="NZ_BAABZD010000002.1"/>
</dbReference>
<dbReference type="NCBIfam" id="TIGR02872">
    <property type="entry name" value="spore_ytvI"/>
    <property type="match status" value="1"/>
</dbReference>
<keyword evidence="3 6" id="KW-0812">Transmembrane</keyword>
<accession>A0AAW5F5B4</accession>
<evidence type="ECO:0000313" key="7">
    <source>
        <dbReference type="EMBL" id="MCK0086863.1"/>
    </source>
</evidence>
<name>A0AAW5F5B4_CLOSY</name>
<dbReference type="PANTHER" id="PTHR21716:SF68">
    <property type="entry name" value="TRANSPORT PROTEIN YTVI-RELATED"/>
    <property type="match status" value="1"/>
</dbReference>
<feature type="transmembrane region" description="Helical" evidence="6">
    <location>
        <begin position="35"/>
        <end position="55"/>
    </location>
</feature>
<dbReference type="AlphaFoldDB" id="A0AAW5F5B4"/>
<comment type="similarity">
    <text evidence="2">Belongs to the autoinducer-2 exporter (AI-2E) (TC 2.A.86) family.</text>
</comment>
<dbReference type="InterPro" id="IPR014227">
    <property type="entry name" value="YtvI-like"/>
</dbReference>
<evidence type="ECO:0000256" key="3">
    <source>
        <dbReference type="ARBA" id="ARBA00022692"/>
    </source>
</evidence>
<dbReference type="Pfam" id="PF01594">
    <property type="entry name" value="AI-2E_transport"/>
    <property type="match status" value="1"/>
</dbReference>
<dbReference type="GO" id="GO:0055085">
    <property type="term" value="P:transmembrane transport"/>
    <property type="evidence" value="ECO:0007669"/>
    <property type="project" value="TreeGrafter"/>
</dbReference>
<organism evidence="7 9">
    <name type="scientific">Clostridium symbiosum</name>
    <name type="common">Bacteroides symbiosus</name>
    <dbReference type="NCBI Taxonomy" id="1512"/>
    <lineage>
        <taxon>Bacteria</taxon>
        <taxon>Bacillati</taxon>
        <taxon>Bacillota</taxon>
        <taxon>Clostridia</taxon>
        <taxon>Lachnospirales</taxon>
        <taxon>Lachnospiraceae</taxon>
        <taxon>Otoolea</taxon>
    </lineage>
</organism>